<dbReference type="SMART" id="SM01000">
    <property type="entry name" value="Aha1_N"/>
    <property type="match status" value="1"/>
</dbReference>
<name>A0A210PMT6_MIZYE</name>
<dbReference type="Proteomes" id="UP000242188">
    <property type="component" value="Unassembled WGS sequence"/>
</dbReference>
<dbReference type="GO" id="GO:0005829">
    <property type="term" value="C:cytosol"/>
    <property type="evidence" value="ECO:0007669"/>
    <property type="project" value="TreeGrafter"/>
</dbReference>
<sequence length="269" mass="30926">MAKWGEGDPRWIVEERPDGTNVNNWHWTEKNATNWSKDKLKELLNGLIVEDDECYCEINSMTTLDGEASANNRKGKLIFFYEWTIAGEWSGNLKDGVKKHKGKFEIPNLSEENEADEVNFEVTIDKTTDESYKVKEMMRKKGQDLVRKQIAKYMKELKEEYGKGIVLPTKGSATTTATEKKHTENKMRQEMNKMIINQSKEKVGVRIHTKTLTDKEEFKCRAEDLYRALTDKEMVQAFTSGPVSMEVEKGGRFSFLNGNITGEFVELVS</sequence>
<dbReference type="Pfam" id="PF08327">
    <property type="entry name" value="AHSA1"/>
    <property type="match status" value="1"/>
</dbReference>
<feature type="domain" description="Activator of Hsp90 ATPase AHSA1-like N-terminal" evidence="2">
    <location>
        <begin position="29"/>
        <end position="163"/>
    </location>
</feature>
<dbReference type="InterPro" id="IPR013538">
    <property type="entry name" value="ASHA1/2-like_C"/>
</dbReference>
<keyword evidence="4" id="KW-1185">Reference proteome</keyword>
<dbReference type="GO" id="GO:0051087">
    <property type="term" value="F:protein-folding chaperone binding"/>
    <property type="evidence" value="ECO:0007669"/>
    <property type="project" value="InterPro"/>
</dbReference>
<dbReference type="InterPro" id="IPR015310">
    <property type="entry name" value="AHSA1-like_N"/>
</dbReference>
<dbReference type="STRING" id="6573.A0A210PMT6"/>
<dbReference type="GO" id="GO:0006457">
    <property type="term" value="P:protein folding"/>
    <property type="evidence" value="ECO:0007669"/>
    <property type="project" value="TreeGrafter"/>
</dbReference>
<organism evidence="3 4">
    <name type="scientific">Mizuhopecten yessoensis</name>
    <name type="common">Japanese scallop</name>
    <name type="synonym">Patinopecten yessoensis</name>
    <dbReference type="NCBI Taxonomy" id="6573"/>
    <lineage>
        <taxon>Eukaryota</taxon>
        <taxon>Metazoa</taxon>
        <taxon>Spiralia</taxon>
        <taxon>Lophotrochozoa</taxon>
        <taxon>Mollusca</taxon>
        <taxon>Bivalvia</taxon>
        <taxon>Autobranchia</taxon>
        <taxon>Pteriomorphia</taxon>
        <taxon>Pectinida</taxon>
        <taxon>Pectinoidea</taxon>
        <taxon>Pectinidae</taxon>
        <taxon>Mizuhopecten</taxon>
    </lineage>
</organism>
<dbReference type="AlphaFoldDB" id="A0A210PMT6"/>
<gene>
    <name evidence="3" type="ORF">KP79_PYT09978</name>
</gene>
<evidence type="ECO:0000313" key="3">
    <source>
        <dbReference type="EMBL" id="OWF37736.1"/>
    </source>
</evidence>
<keyword evidence="3" id="KW-0346">Stress response</keyword>
<dbReference type="PANTHER" id="PTHR13009">
    <property type="entry name" value="HEAT SHOCK PROTEIN 90 HSP90 CO-CHAPERONE AHA-1"/>
    <property type="match status" value="1"/>
</dbReference>
<comment type="similarity">
    <text evidence="1">Belongs to the AHA1 family.</text>
</comment>
<dbReference type="Pfam" id="PF09229">
    <property type="entry name" value="Aha1_N"/>
    <property type="match status" value="1"/>
</dbReference>
<evidence type="ECO:0000259" key="2">
    <source>
        <dbReference type="SMART" id="SM01000"/>
    </source>
</evidence>
<accession>A0A210PMT6</accession>
<comment type="caution">
    <text evidence="3">The sequence shown here is derived from an EMBL/GenBank/DDBJ whole genome shotgun (WGS) entry which is preliminary data.</text>
</comment>
<dbReference type="EMBL" id="NEDP02005582">
    <property type="protein sequence ID" value="OWF37736.1"/>
    <property type="molecule type" value="Genomic_DNA"/>
</dbReference>
<dbReference type="InterPro" id="IPR036338">
    <property type="entry name" value="Aha1"/>
</dbReference>
<dbReference type="Gene3D" id="3.15.10.20">
    <property type="entry name" value="Activator of Hsp90 ATPase Aha1, N-terminal domain"/>
    <property type="match status" value="1"/>
</dbReference>
<dbReference type="PANTHER" id="PTHR13009:SF22">
    <property type="entry name" value="LD43819P"/>
    <property type="match status" value="1"/>
</dbReference>
<dbReference type="Gene3D" id="3.30.530.20">
    <property type="match status" value="1"/>
</dbReference>
<dbReference type="OrthoDB" id="567237at2759"/>
<evidence type="ECO:0000256" key="1">
    <source>
        <dbReference type="ARBA" id="ARBA00006817"/>
    </source>
</evidence>
<dbReference type="SUPFAM" id="SSF55961">
    <property type="entry name" value="Bet v1-like"/>
    <property type="match status" value="1"/>
</dbReference>
<reference evidence="3 4" key="1">
    <citation type="journal article" date="2017" name="Nat. Ecol. Evol.">
        <title>Scallop genome provides insights into evolution of bilaterian karyotype and development.</title>
        <authorList>
            <person name="Wang S."/>
            <person name="Zhang J."/>
            <person name="Jiao W."/>
            <person name="Li J."/>
            <person name="Xun X."/>
            <person name="Sun Y."/>
            <person name="Guo X."/>
            <person name="Huan P."/>
            <person name="Dong B."/>
            <person name="Zhang L."/>
            <person name="Hu X."/>
            <person name="Sun X."/>
            <person name="Wang J."/>
            <person name="Zhao C."/>
            <person name="Wang Y."/>
            <person name="Wang D."/>
            <person name="Huang X."/>
            <person name="Wang R."/>
            <person name="Lv J."/>
            <person name="Li Y."/>
            <person name="Zhang Z."/>
            <person name="Liu B."/>
            <person name="Lu W."/>
            <person name="Hui Y."/>
            <person name="Liang J."/>
            <person name="Zhou Z."/>
            <person name="Hou R."/>
            <person name="Li X."/>
            <person name="Liu Y."/>
            <person name="Li H."/>
            <person name="Ning X."/>
            <person name="Lin Y."/>
            <person name="Zhao L."/>
            <person name="Xing Q."/>
            <person name="Dou J."/>
            <person name="Li Y."/>
            <person name="Mao J."/>
            <person name="Guo H."/>
            <person name="Dou H."/>
            <person name="Li T."/>
            <person name="Mu C."/>
            <person name="Jiang W."/>
            <person name="Fu Q."/>
            <person name="Fu X."/>
            <person name="Miao Y."/>
            <person name="Liu J."/>
            <person name="Yu Q."/>
            <person name="Li R."/>
            <person name="Liao H."/>
            <person name="Li X."/>
            <person name="Kong Y."/>
            <person name="Jiang Z."/>
            <person name="Chourrout D."/>
            <person name="Li R."/>
            <person name="Bao Z."/>
        </authorList>
    </citation>
    <scope>NUCLEOTIDE SEQUENCE [LARGE SCALE GENOMIC DNA]</scope>
    <source>
        <strain evidence="3 4">PY_sf001</strain>
    </source>
</reference>
<evidence type="ECO:0000313" key="4">
    <source>
        <dbReference type="Proteomes" id="UP000242188"/>
    </source>
</evidence>
<dbReference type="GO" id="GO:0001671">
    <property type="term" value="F:ATPase activator activity"/>
    <property type="evidence" value="ECO:0007669"/>
    <property type="project" value="InterPro"/>
</dbReference>
<dbReference type="SUPFAM" id="SSF103111">
    <property type="entry name" value="Activator of Hsp90 ATPase, Aha1"/>
    <property type="match status" value="1"/>
</dbReference>
<dbReference type="InterPro" id="IPR023393">
    <property type="entry name" value="START-like_dom_sf"/>
</dbReference>
<protein>
    <submittedName>
        <fullName evidence="3">Activator of 90 kDa heat shock protein ATPase-like 2</fullName>
    </submittedName>
</protein>
<proteinExistence type="inferred from homology"/>